<name>I3M7L5_ICTTR</name>
<dbReference type="STRING" id="43179.ENSSTOP00000005617"/>
<dbReference type="Proteomes" id="UP000005215">
    <property type="component" value="Unassembled WGS sequence"/>
</dbReference>
<proteinExistence type="predicted"/>
<dbReference type="InParanoid" id="I3M7L5"/>
<evidence type="ECO:0000313" key="2">
    <source>
        <dbReference type="Proteomes" id="UP000005215"/>
    </source>
</evidence>
<dbReference type="GeneTree" id="ENSGT00530000064329"/>
<dbReference type="EMBL" id="AGTP01018041">
    <property type="status" value="NOT_ANNOTATED_CDS"/>
    <property type="molecule type" value="Genomic_DNA"/>
</dbReference>
<reference evidence="1" key="2">
    <citation type="submission" date="2025-08" db="UniProtKB">
        <authorList>
            <consortium name="Ensembl"/>
        </authorList>
    </citation>
    <scope>IDENTIFICATION</scope>
</reference>
<dbReference type="HOGENOM" id="CLU_2399087_0_0_1"/>
<protein>
    <submittedName>
        <fullName evidence="1">Uncharacterized protein</fullName>
    </submittedName>
</protein>
<dbReference type="eggNOG" id="ENOG502TM18">
    <property type="taxonomic scope" value="Eukaryota"/>
</dbReference>
<reference evidence="1" key="3">
    <citation type="submission" date="2025-09" db="UniProtKB">
        <authorList>
            <consortium name="Ensembl"/>
        </authorList>
    </citation>
    <scope>IDENTIFICATION</scope>
</reference>
<keyword evidence="2" id="KW-1185">Reference proteome</keyword>
<accession>I3M7L5</accession>
<organism evidence="1 2">
    <name type="scientific">Ictidomys tridecemlineatus</name>
    <name type="common">Thirteen-lined ground squirrel</name>
    <name type="synonym">Spermophilus tridecemlineatus</name>
    <dbReference type="NCBI Taxonomy" id="43179"/>
    <lineage>
        <taxon>Eukaryota</taxon>
        <taxon>Metazoa</taxon>
        <taxon>Chordata</taxon>
        <taxon>Craniata</taxon>
        <taxon>Vertebrata</taxon>
        <taxon>Euteleostomi</taxon>
        <taxon>Mammalia</taxon>
        <taxon>Eutheria</taxon>
        <taxon>Euarchontoglires</taxon>
        <taxon>Glires</taxon>
        <taxon>Rodentia</taxon>
        <taxon>Sciuromorpha</taxon>
        <taxon>Sciuridae</taxon>
        <taxon>Xerinae</taxon>
        <taxon>Marmotini</taxon>
        <taxon>Ictidomys</taxon>
    </lineage>
</organism>
<dbReference type="Ensembl" id="ENSSTOT00000006283.3">
    <property type="protein sequence ID" value="ENSSTOP00000005617.3"/>
    <property type="gene ID" value="ENSSTOG00000006299.3"/>
</dbReference>
<evidence type="ECO:0000313" key="1">
    <source>
        <dbReference type="Ensembl" id="ENSSTOP00000005617.3"/>
    </source>
</evidence>
<reference evidence="2" key="1">
    <citation type="submission" date="2011-11" db="EMBL/GenBank/DDBJ databases">
        <title>The Draft Genome of Spermophilus tridecemlineatus.</title>
        <authorList>
            <consortium name="The Broad Institute Genome Assembly &amp; Analysis Group"/>
            <consortium name="Computational R&amp;D Group"/>
            <consortium name="and Sequencing Platform"/>
            <person name="Di Palma F."/>
            <person name="Alfoldi J."/>
            <person name="Johnson J."/>
            <person name="Berlin A."/>
            <person name="Gnerre S."/>
            <person name="Jaffe D."/>
            <person name="MacCallum I."/>
            <person name="Young S."/>
            <person name="Walker B.J."/>
            <person name="Lindblad-Toh K."/>
        </authorList>
    </citation>
    <scope>NUCLEOTIDE SEQUENCE [LARGE SCALE GENOMIC DNA]</scope>
</reference>
<dbReference type="FunCoup" id="I3M7L5">
    <property type="interactions" value="1"/>
</dbReference>
<sequence length="140" mass="16218">MRPVSSWLREISAVHISECDTQPHRHLRNCCLGCSFFSPNQFFFKLLMDLYFIDLFTCADAMRPKKCFSNVTGFCRKRCKLGETSDKGCLRGKFCCVNLEENKKYKKAPEVPDEHFTQNEKDKVEEVVILPTVTLITIIL</sequence>
<dbReference type="AlphaFoldDB" id="I3M7L5"/>